<feature type="chain" id="PRO_5033008258" evidence="1">
    <location>
        <begin position="31"/>
        <end position="176"/>
    </location>
</feature>
<protein>
    <submittedName>
        <fullName evidence="2">Uncharacterized protein</fullName>
    </submittedName>
</protein>
<gene>
    <name evidence="2" type="ORF">XAT740_LOCUS10744</name>
</gene>
<evidence type="ECO:0000313" key="2">
    <source>
        <dbReference type="EMBL" id="CAF0952496.1"/>
    </source>
</evidence>
<reference evidence="2" key="1">
    <citation type="submission" date="2021-02" db="EMBL/GenBank/DDBJ databases">
        <authorList>
            <person name="Nowell W R."/>
        </authorList>
    </citation>
    <scope>NUCLEOTIDE SEQUENCE</scope>
</reference>
<keyword evidence="3" id="KW-1185">Reference proteome</keyword>
<dbReference type="AlphaFoldDB" id="A0A814DCW1"/>
<accession>A0A814DCW1</accession>
<evidence type="ECO:0000256" key="1">
    <source>
        <dbReference type="SAM" id="SignalP"/>
    </source>
</evidence>
<sequence>MLGRILQLTLSFSALFLFITLFWQCSTTDAAPVLAADDNMDKSSDDASRLLYSSSHTGAIIKKRFLHTTVNQPWLIDGPPIFSPPRYLKSTFPLSKKKSSPNLFQSTGTYNKNLRAAKRMKAALDNRLKRFRMLDQDEFQEMLKSLSQQAVEDQSKTSNGMDAIGGMQLANYWSSV</sequence>
<evidence type="ECO:0000313" key="3">
    <source>
        <dbReference type="Proteomes" id="UP000663828"/>
    </source>
</evidence>
<keyword evidence="1" id="KW-0732">Signal</keyword>
<dbReference type="Proteomes" id="UP000663828">
    <property type="component" value="Unassembled WGS sequence"/>
</dbReference>
<feature type="signal peptide" evidence="1">
    <location>
        <begin position="1"/>
        <end position="30"/>
    </location>
</feature>
<proteinExistence type="predicted"/>
<organism evidence="2 3">
    <name type="scientific">Adineta ricciae</name>
    <name type="common">Rotifer</name>
    <dbReference type="NCBI Taxonomy" id="249248"/>
    <lineage>
        <taxon>Eukaryota</taxon>
        <taxon>Metazoa</taxon>
        <taxon>Spiralia</taxon>
        <taxon>Gnathifera</taxon>
        <taxon>Rotifera</taxon>
        <taxon>Eurotatoria</taxon>
        <taxon>Bdelloidea</taxon>
        <taxon>Adinetida</taxon>
        <taxon>Adinetidae</taxon>
        <taxon>Adineta</taxon>
    </lineage>
</organism>
<comment type="caution">
    <text evidence="2">The sequence shown here is derived from an EMBL/GenBank/DDBJ whole genome shotgun (WGS) entry which is preliminary data.</text>
</comment>
<dbReference type="EMBL" id="CAJNOR010000578">
    <property type="protein sequence ID" value="CAF0952496.1"/>
    <property type="molecule type" value="Genomic_DNA"/>
</dbReference>
<name>A0A814DCW1_ADIRI</name>